<dbReference type="InterPro" id="IPR002293">
    <property type="entry name" value="AA/rel_permease1"/>
</dbReference>
<dbReference type="PANTHER" id="PTHR43243:SF4">
    <property type="entry name" value="CATIONIC AMINO ACID TRANSPORTER 4"/>
    <property type="match status" value="1"/>
</dbReference>
<evidence type="ECO:0000256" key="3">
    <source>
        <dbReference type="ARBA" id="ARBA00022692"/>
    </source>
</evidence>
<feature type="transmembrane region" description="Helical" evidence="6">
    <location>
        <begin position="266"/>
        <end position="291"/>
    </location>
</feature>
<evidence type="ECO:0000256" key="6">
    <source>
        <dbReference type="SAM" id="Phobius"/>
    </source>
</evidence>
<feature type="transmembrane region" description="Helical" evidence="6">
    <location>
        <begin position="103"/>
        <end position="127"/>
    </location>
</feature>
<reference evidence="7 8" key="1">
    <citation type="submission" date="2017-08" db="EMBL/GenBank/DDBJ databases">
        <title>Draft genome sequences of 64 type strains of genus Staph aureus.</title>
        <authorList>
            <person name="Cole K."/>
            <person name="Golubchik T."/>
            <person name="Russell J."/>
            <person name="Foster D."/>
            <person name="Llewelyn M."/>
            <person name="Wilson D."/>
            <person name="Crook D."/>
            <person name="Paul J."/>
        </authorList>
    </citation>
    <scope>NUCLEOTIDE SEQUENCE [LARGE SCALE GENOMIC DNA]</scope>
    <source>
        <strain evidence="7 8">NCTC 12101</strain>
    </source>
</reference>
<evidence type="ECO:0000256" key="4">
    <source>
        <dbReference type="ARBA" id="ARBA00022989"/>
    </source>
</evidence>
<dbReference type="GO" id="GO:0016020">
    <property type="term" value="C:membrane"/>
    <property type="evidence" value="ECO:0007669"/>
    <property type="project" value="UniProtKB-SubCell"/>
</dbReference>
<gene>
    <name evidence="7" type="ORF">CD158_09070</name>
</gene>
<dbReference type="Proteomes" id="UP000242470">
    <property type="component" value="Unassembled WGS sequence"/>
</dbReference>
<dbReference type="EMBL" id="PPQW01000068">
    <property type="protein sequence ID" value="PNZ66333.1"/>
    <property type="molecule type" value="Genomic_DNA"/>
</dbReference>
<evidence type="ECO:0000256" key="1">
    <source>
        <dbReference type="ARBA" id="ARBA00004141"/>
    </source>
</evidence>
<proteinExistence type="predicted"/>
<feature type="transmembrane region" description="Helical" evidence="6">
    <location>
        <begin position="155"/>
        <end position="173"/>
    </location>
</feature>
<dbReference type="AlphaFoldDB" id="A0AAP8PPE5"/>
<comment type="subcellular location">
    <subcellularLocation>
        <location evidence="1">Membrane</location>
        <topology evidence="1">Multi-pass membrane protein</topology>
    </subcellularLocation>
</comment>
<dbReference type="GeneID" id="64981160"/>
<keyword evidence="3 6" id="KW-0812">Transmembrane</keyword>
<keyword evidence="4 6" id="KW-1133">Transmembrane helix</keyword>
<feature type="transmembrane region" description="Helical" evidence="6">
    <location>
        <begin position="227"/>
        <end position="245"/>
    </location>
</feature>
<keyword evidence="2" id="KW-0813">Transport</keyword>
<name>A0AAP8PPE5_9STAP</name>
<dbReference type="RefSeq" id="WP_059107079.1">
    <property type="nucleotide sequence ID" value="NZ_AP024589.1"/>
</dbReference>
<accession>A0AAP8PPE5</accession>
<evidence type="ECO:0000256" key="5">
    <source>
        <dbReference type="ARBA" id="ARBA00023136"/>
    </source>
</evidence>
<feature type="transmembrane region" description="Helical" evidence="6">
    <location>
        <begin position="32"/>
        <end position="54"/>
    </location>
</feature>
<evidence type="ECO:0000256" key="2">
    <source>
        <dbReference type="ARBA" id="ARBA00022448"/>
    </source>
</evidence>
<dbReference type="Pfam" id="PF13520">
    <property type="entry name" value="AA_permease_2"/>
    <property type="match status" value="1"/>
</dbReference>
<feature type="transmembrane region" description="Helical" evidence="6">
    <location>
        <begin position="387"/>
        <end position="406"/>
    </location>
</feature>
<protein>
    <submittedName>
        <fullName evidence="7">Amino acid permease</fullName>
    </submittedName>
</protein>
<feature type="transmembrane region" description="Helical" evidence="6">
    <location>
        <begin position="364"/>
        <end position="381"/>
    </location>
</feature>
<feature type="transmembrane region" description="Helical" evidence="6">
    <location>
        <begin position="185"/>
        <end position="207"/>
    </location>
</feature>
<dbReference type="GO" id="GO:0015171">
    <property type="term" value="F:amino acid transmembrane transporter activity"/>
    <property type="evidence" value="ECO:0007669"/>
    <property type="project" value="TreeGrafter"/>
</dbReference>
<comment type="caution">
    <text evidence="7">The sequence shown here is derived from an EMBL/GenBank/DDBJ whole genome shotgun (WGS) entry which is preliminary data.</text>
</comment>
<feature type="transmembrane region" description="Helical" evidence="6">
    <location>
        <begin position="448"/>
        <end position="466"/>
    </location>
</feature>
<organism evidence="7 8">
    <name type="scientific">Staphylococcus auricularis</name>
    <dbReference type="NCBI Taxonomy" id="29379"/>
    <lineage>
        <taxon>Bacteria</taxon>
        <taxon>Bacillati</taxon>
        <taxon>Bacillota</taxon>
        <taxon>Bacilli</taxon>
        <taxon>Bacillales</taxon>
        <taxon>Staphylococcaceae</taxon>
        <taxon>Staphylococcus</taxon>
    </lineage>
</organism>
<sequence>MNLKQRMFQKEDPKQYQQKDIHLTRTLRTRDLLALGVGTIVSTAIFTLPGVVAAQYTGPAVSLSFLLSAVVAALIAFVYAEMAAVMPFAGSAYTWIRILFGEGLGWLVGWALIAEYTIAIAFVASGFSANLRGLMASFNLSLPASLSQPMGSEGGVIDLIAAISMILTAILLSRGASETSRVQNVLVVLKVMAILLFVVVGATAIHLDNYIPFLPEYNPDSEGTLGGWQGIYAGSAVIFISYIGFDSLAANSAEAINPGKTMPRGILGSLVIAVSLFIIVSLVLVGMFHYTAYEGNAEPVGWALRNSGHPVVGVIVQAISVFGMFTALVGMMLAGSRLIYSFGRDGIFPKWVGQLNRKFLPNRALLIVTIVAVIVGSMFPFDFLAELMSAGTLVAFMFVTLGLFSLRRREGKDLPVPSFKFPLYPVLPIITFICIFAIFWGLSGEAKFYTGVWFILGIIYYAFYLIRTRHRTV</sequence>
<feature type="transmembrane region" description="Helical" evidence="6">
    <location>
        <begin position="60"/>
        <end position="82"/>
    </location>
</feature>
<dbReference type="Gene3D" id="1.20.1740.10">
    <property type="entry name" value="Amino acid/polyamine transporter I"/>
    <property type="match status" value="1"/>
</dbReference>
<evidence type="ECO:0000313" key="7">
    <source>
        <dbReference type="EMBL" id="PNZ66333.1"/>
    </source>
</evidence>
<dbReference type="PANTHER" id="PTHR43243">
    <property type="entry name" value="INNER MEMBRANE TRANSPORTER YGJI-RELATED"/>
    <property type="match status" value="1"/>
</dbReference>
<keyword evidence="5 6" id="KW-0472">Membrane</keyword>
<dbReference type="PIRSF" id="PIRSF006060">
    <property type="entry name" value="AA_transporter"/>
    <property type="match status" value="1"/>
</dbReference>
<feature type="transmembrane region" description="Helical" evidence="6">
    <location>
        <begin position="421"/>
        <end position="442"/>
    </location>
</feature>
<feature type="transmembrane region" description="Helical" evidence="6">
    <location>
        <begin position="311"/>
        <end position="334"/>
    </location>
</feature>
<evidence type="ECO:0000313" key="8">
    <source>
        <dbReference type="Proteomes" id="UP000242470"/>
    </source>
</evidence>